<dbReference type="Proteomes" id="UP001055153">
    <property type="component" value="Unassembled WGS sequence"/>
</dbReference>
<comment type="caution">
    <text evidence="1">The sequence shown here is derived from an EMBL/GenBank/DDBJ whole genome shotgun (WGS) entry which is preliminary data.</text>
</comment>
<reference evidence="1" key="1">
    <citation type="journal article" date="2021" name="Front. Microbiol.">
        <title>Comprehensive Comparative Genomics and Phenotyping of Methylobacterium Species.</title>
        <authorList>
            <person name="Alessa O."/>
            <person name="Ogura Y."/>
            <person name="Fujitani Y."/>
            <person name="Takami H."/>
            <person name="Hayashi T."/>
            <person name="Sahin N."/>
            <person name="Tani A."/>
        </authorList>
    </citation>
    <scope>NUCLEOTIDE SEQUENCE</scope>
    <source>
        <strain evidence="1">DSM 17168</strain>
    </source>
</reference>
<dbReference type="EMBL" id="BPQQ01000073">
    <property type="protein sequence ID" value="GJE03349.1"/>
    <property type="molecule type" value="Genomic_DNA"/>
</dbReference>
<organism evidence="1 2">
    <name type="scientific">Methylobacterium isbiliense</name>
    <dbReference type="NCBI Taxonomy" id="315478"/>
    <lineage>
        <taxon>Bacteria</taxon>
        <taxon>Pseudomonadati</taxon>
        <taxon>Pseudomonadota</taxon>
        <taxon>Alphaproteobacteria</taxon>
        <taxon>Hyphomicrobiales</taxon>
        <taxon>Methylobacteriaceae</taxon>
        <taxon>Methylobacterium</taxon>
    </lineage>
</organism>
<protein>
    <submittedName>
        <fullName evidence="1">Uncharacterized protein</fullName>
    </submittedName>
</protein>
<sequence>MKPTDDLLTLATRRTTALLERKVVLDTIGRECRNRNLEALARIIELSIELLPVPIYRPLRDRR</sequence>
<evidence type="ECO:0000313" key="2">
    <source>
        <dbReference type="Proteomes" id="UP001055153"/>
    </source>
</evidence>
<dbReference type="RefSeq" id="WP_238240748.1">
    <property type="nucleotide sequence ID" value="NZ_BPQQ01000073.1"/>
</dbReference>
<gene>
    <name evidence="1" type="ORF">GMJLKIPL_5303</name>
</gene>
<proteinExistence type="predicted"/>
<accession>A0ABQ4SLF0</accession>
<keyword evidence="2" id="KW-1185">Reference proteome</keyword>
<name>A0ABQ4SLF0_9HYPH</name>
<evidence type="ECO:0000313" key="1">
    <source>
        <dbReference type="EMBL" id="GJE03349.1"/>
    </source>
</evidence>
<reference evidence="1" key="2">
    <citation type="submission" date="2021-08" db="EMBL/GenBank/DDBJ databases">
        <authorList>
            <person name="Tani A."/>
            <person name="Ola A."/>
            <person name="Ogura Y."/>
            <person name="Katsura K."/>
            <person name="Hayashi T."/>
        </authorList>
    </citation>
    <scope>NUCLEOTIDE SEQUENCE</scope>
    <source>
        <strain evidence="1">DSM 17168</strain>
    </source>
</reference>